<proteinExistence type="predicted"/>
<sequence>MPAPVRDIHVAVHPAARDIPQAVWAAWQRNETQANIMLPHALAAIQRELKGAPPTPGQFWLSLSSMHAAADGTLAPVVEMVLSCTEWAMGTYPIFVFCNPAVLDALSAVALNARLSMLVAELHARVPVSRVYSVFAPTRVTKAFARLWINMTGAQIEREPYYSAVFSFCTAQTITRRRQTLVADRIYTLRLAHEADIPAVARLCKGFASTSDPFILSDEGALKEASYLVRNGLVYLHEVEVGHVTQVASIVATTRQSENVSGITKVYTSPDVRKQGCAERLVRHVCQHLLLRERKHAVVLYVAHNNPAAAKVYHRVGFQGLSPSADAPRPAGVEDWLELGFRDAALGHW</sequence>
<dbReference type="KEGG" id="adl:AURDEDRAFT_188728"/>
<dbReference type="InterPro" id="IPR050832">
    <property type="entry name" value="Bact_Acetyltransf"/>
</dbReference>
<name>J0WTA7_AURST</name>
<dbReference type="Proteomes" id="UP000006514">
    <property type="component" value="Unassembled WGS sequence"/>
</dbReference>
<dbReference type="InterPro" id="IPR000182">
    <property type="entry name" value="GNAT_dom"/>
</dbReference>
<dbReference type="PROSITE" id="PS51186">
    <property type="entry name" value="GNAT"/>
    <property type="match status" value="1"/>
</dbReference>
<dbReference type="PANTHER" id="PTHR43877">
    <property type="entry name" value="AMINOALKYLPHOSPHONATE N-ACETYLTRANSFERASE-RELATED-RELATED"/>
    <property type="match status" value="1"/>
</dbReference>
<dbReference type="Pfam" id="PF08445">
    <property type="entry name" value="FR47"/>
    <property type="match status" value="1"/>
</dbReference>
<dbReference type="OrthoDB" id="5372118at2759"/>
<evidence type="ECO:0000313" key="4">
    <source>
        <dbReference type="EMBL" id="EJD35473.1"/>
    </source>
</evidence>
<dbReference type="InterPro" id="IPR013653">
    <property type="entry name" value="GCN5-like_dom"/>
</dbReference>
<dbReference type="InterPro" id="IPR016181">
    <property type="entry name" value="Acyl_CoA_acyltransferase"/>
</dbReference>
<accession>J0WTA7</accession>
<evidence type="ECO:0000313" key="5">
    <source>
        <dbReference type="Proteomes" id="UP000006514"/>
    </source>
</evidence>
<reference evidence="5" key="1">
    <citation type="journal article" date="2012" name="Science">
        <title>The Paleozoic origin of enzymatic lignin decomposition reconstructed from 31 fungal genomes.</title>
        <authorList>
            <person name="Floudas D."/>
            <person name="Binder M."/>
            <person name="Riley R."/>
            <person name="Barry K."/>
            <person name="Blanchette R.A."/>
            <person name="Henrissat B."/>
            <person name="Martinez A.T."/>
            <person name="Otillar R."/>
            <person name="Spatafora J.W."/>
            <person name="Yadav J.S."/>
            <person name="Aerts A."/>
            <person name="Benoit I."/>
            <person name="Boyd A."/>
            <person name="Carlson A."/>
            <person name="Copeland A."/>
            <person name="Coutinho P.M."/>
            <person name="de Vries R.P."/>
            <person name="Ferreira P."/>
            <person name="Findley K."/>
            <person name="Foster B."/>
            <person name="Gaskell J."/>
            <person name="Glotzer D."/>
            <person name="Gorecki P."/>
            <person name="Heitman J."/>
            <person name="Hesse C."/>
            <person name="Hori C."/>
            <person name="Igarashi K."/>
            <person name="Jurgens J.A."/>
            <person name="Kallen N."/>
            <person name="Kersten P."/>
            <person name="Kohler A."/>
            <person name="Kuees U."/>
            <person name="Kumar T.K.A."/>
            <person name="Kuo A."/>
            <person name="LaButti K."/>
            <person name="Larrondo L.F."/>
            <person name="Lindquist E."/>
            <person name="Ling A."/>
            <person name="Lombard V."/>
            <person name="Lucas S."/>
            <person name="Lundell T."/>
            <person name="Martin R."/>
            <person name="McLaughlin D.J."/>
            <person name="Morgenstern I."/>
            <person name="Morin E."/>
            <person name="Murat C."/>
            <person name="Nagy L.G."/>
            <person name="Nolan M."/>
            <person name="Ohm R.A."/>
            <person name="Patyshakuliyeva A."/>
            <person name="Rokas A."/>
            <person name="Ruiz-Duenas F.J."/>
            <person name="Sabat G."/>
            <person name="Salamov A."/>
            <person name="Samejima M."/>
            <person name="Schmutz J."/>
            <person name="Slot J.C."/>
            <person name="St John F."/>
            <person name="Stenlid J."/>
            <person name="Sun H."/>
            <person name="Sun S."/>
            <person name="Syed K."/>
            <person name="Tsang A."/>
            <person name="Wiebenga A."/>
            <person name="Young D."/>
            <person name="Pisabarro A."/>
            <person name="Eastwood D.C."/>
            <person name="Martin F."/>
            <person name="Cullen D."/>
            <person name="Grigoriev I.V."/>
            <person name="Hibbett D.S."/>
        </authorList>
    </citation>
    <scope>NUCLEOTIDE SEQUENCE [LARGE SCALE GENOMIC DNA]</scope>
    <source>
        <strain evidence="5">TFB10046</strain>
    </source>
</reference>
<feature type="domain" description="N-acetyltransferase" evidence="3">
    <location>
        <begin position="187"/>
        <end position="340"/>
    </location>
</feature>
<keyword evidence="1" id="KW-0808">Transferase</keyword>
<organism evidence="4 5">
    <name type="scientific">Auricularia subglabra (strain TFB-10046 / SS5)</name>
    <name type="common">White-rot fungus</name>
    <name type="synonym">Auricularia delicata (strain TFB10046)</name>
    <dbReference type="NCBI Taxonomy" id="717982"/>
    <lineage>
        <taxon>Eukaryota</taxon>
        <taxon>Fungi</taxon>
        <taxon>Dikarya</taxon>
        <taxon>Basidiomycota</taxon>
        <taxon>Agaricomycotina</taxon>
        <taxon>Agaricomycetes</taxon>
        <taxon>Auriculariales</taxon>
        <taxon>Auriculariaceae</taxon>
        <taxon>Auricularia</taxon>
    </lineage>
</organism>
<protein>
    <recommendedName>
        <fullName evidence="3">N-acetyltransferase domain-containing protein</fullName>
    </recommendedName>
</protein>
<dbReference type="GO" id="GO:0016747">
    <property type="term" value="F:acyltransferase activity, transferring groups other than amino-acyl groups"/>
    <property type="evidence" value="ECO:0007669"/>
    <property type="project" value="InterPro"/>
</dbReference>
<dbReference type="EMBL" id="JH687889">
    <property type="protein sequence ID" value="EJD35473.1"/>
    <property type="molecule type" value="Genomic_DNA"/>
</dbReference>
<dbReference type="AlphaFoldDB" id="J0WTA7"/>
<gene>
    <name evidence="4" type="ORF">AURDEDRAFT_188728</name>
</gene>
<dbReference type="eggNOG" id="ENOG502SI1K">
    <property type="taxonomic scope" value="Eukaryota"/>
</dbReference>
<evidence type="ECO:0000256" key="2">
    <source>
        <dbReference type="ARBA" id="ARBA00023315"/>
    </source>
</evidence>
<evidence type="ECO:0000256" key="1">
    <source>
        <dbReference type="ARBA" id="ARBA00022679"/>
    </source>
</evidence>
<dbReference type="InParanoid" id="J0WTA7"/>
<dbReference type="Gene3D" id="3.40.630.30">
    <property type="match status" value="1"/>
</dbReference>
<keyword evidence="2" id="KW-0012">Acyltransferase</keyword>
<keyword evidence="5" id="KW-1185">Reference proteome</keyword>
<dbReference type="SUPFAM" id="SSF55729">
    <property type="entry name" value="Acyl-CoA N-acyltransferases (Nat)"/>
    <property type="match status" value="1"/>
</dbReference>
<evidence type="ECO:0000259" key="3">
    <source>
        <dbReference type="PROSITE" id="PS51186"/>
    </source>
</evidence>
<dbReference type="OMA" id="RMGCAER"/>